<dbReference type="OrthoDB" id="2854648at2"/>
<dbReference type="Gene3D" id="3.40.50.2300">
    <property type="match status" value="2"/>
</dbReference>
<comment type="caution">
    <text evidence="5">The sequence shown here is derived from an EMBL/GenBank/DDBJ whole genome shotgun (WGS) entry which is preliminary data.</text>
</comment>
<dbReference type="Pfam" id="PF13377">
    <property type="entry name" value="Peripla_BP_3"/>
    <property type="match status" value="1"/>
</dbReference>
<dbReference type="GO" id="GO:0000976">
    <property type="term" value="F:transcription cis-regulatory region binding"/>
    <property type="evidence" value="ECO:0007669"/>
    <property type="project" value="TreeGrafter"/>
</dbReference>
<dbReference type="SUPFAM" id="SSF53822">
    <property type="entry name" value="Periplasmic binding protein-like I"/>
    <property type="match status" value="1"/>
</dbReference>
<dbReference type="EMBL" id="SNXZ01000008">
    <property type="protein sequence ID" value="TDP92229.1"/>
    <property type="molecule type" value="Genomic_DNA"/>
</dbReference>
<evidence type="ECO:0000256" key="1">
    <source>
        <dbReference type="ARBA" id="ARBA00023015"/>
    </source>
</evidence>
<protein>
    <submittedName>
        <fullName evidence="5">LacI family transcriptional regulator</fullName>
    </submittedName>
</protein>
<keyword evidence="1" id="KW-0805">Transcription regulation</keyword>
<name>A0A4R6RYJ9_LABRH</name>
<dbReference type="PANTHER" id="PTHR30146:SF153">
    <property type="entry name" value="LACTOSE OPERON REPRESSOR"/>
    <property type="match status" value="1"/>
</dbReference>
<reference evidence="5 6" key="1">
    <citation type="submission" date="2019-03" db="EMBL/GenBank/DDBJ databases">
        <title>Genomic Encyclopedia of Type Strains, Phase IV (KMG-IV): sequencing the most valuable type-strain genomes for metagenomic binning, comparative biology and taxonomic classification.</title>
        <authorList>
            <person name="Goeker M."/>
        </authorList>
    </citation>
    <scope>NUCLEOTIDE SEQUENCE [LARGE SCALE GENOMIC DNA]</scope>
    <source>
        <strain evidence="5 6">DSM 45361</strain>
    </source>
</reference>
<dbReference type="InterPro" id="IPR010982">
    <property type="entry name" value="Lambda_DNA-bd_dom_sf"/>
</dbReference>
<evidence type="ECO:0000256" key="2">
    <source>
        <dbReference type="ARBA" id="ARBA00023125"/>
    </source>
</evidence>
<proteinExistence type="predicted"/>
<dbReference type="Pfam" id="PF00356">
    <property type="entry name" value="LacI"/>
    <property type="match status" value="1"/>
</dbReference>
<organism evidence="5 6">
    <name type="scientific">Labedaea rhizosphaerae</name>
    <dbReference type="NCBI Taxonomy" id="598644"/>
    <lineage>
        <taxon>Bacteria</taxon>
        <taxon>Bacillati</taxon>
        <taxon>Actinomycetota</taxon>
        <taxon>Actinomycetes</taxon>
        <taxon>Pseudonocardiales</taxon>
        <taxon>Pseudonocardiaceae</taxon>
        <taxon>Labedaea</taxon>
    </lineage>
</organism>
<dbReference type="Proteomes" id="UP000295444">
    <property type="component" value="Unassembled WGS sequence"/>
</dbReference>
<dbReference type="CDD" id="cd06267">
    <property type="entry name" value="PBP1_LacI_sugar_binding-like"/>
    <property type="match status" value="1"/>
</dbReference>
<accession>A0A4R6RYJ9</accession>
<sequence>MNARLRDVAEHAGVSVRTVSNVVNGFRYVAPDTRTRVQASIDELGYRPNLAARTLRHSRTGLIALVVPEIDSPYFAELAARTVRIAQHRGLTVLIDQTDGDFERERLLLHGKRGQLVDGVLFSPWAVAPADLAARTDTVPLVLLGEHDGPAPVDHVAIDNVAAAREATRHLLATGRRRIAVIGVQPRTLNASARQRLAGYRQELEAFGLAPVVDRERPVRRLHRSDGYQAMLELLDSETPDAVFCFTDQLALGAMRALAERGLSVPDDVAIVGFDDIEDGRYSVPALTTVSPDKDQIASLALDALAAQGKPPRSIIAPHELIVRATT</sequence>
<keyword evidence="6" id="KW-1185">Reference proteome</keyword>
<dbReference type="InterPro" id="IPR028082">
    <property type="entry name" value="Peripla_BP_I"/>
</dbReference>
<dbReference type="RefSeq" id="WP_133853752.1">
    <property type="nucleotide sequence ID" value="NZ_SNXZ01000008.1"/>
</dbReference>
<dbReference type="SUPFAM" id="SSF47413">
    <property type="entry name" value="lambda repressor-like DNA-binding domains"/>
    <property type="match status" value="1"/>
</dbReference>
<keyword evidence="2" id="KW-0238">DNA-binding</keyword>
<dbReference type="Gene3D" id="1.10.260.40">
    <property type="entry name" value="lambda repressor-like DNA-binding domains"/>
    <property type="match status" value="1"/>
</dbReference>
<dbReference type="PANTHER" id="PTHR30146">
    <property type="entry name" value="LACI-RELATED TRANSCRIPTIONAL REPRESSOR"/>
    <property type="match status" value="1"/>
</dbReference>
<dbReference type="GO" id="GO:0003700">
    <property type="term" value="F:DNA-binding transcription factor activity"/>
    <property type="evidence" value="ECO:0007669"/>
    <property type="project" value="TreeGrafter"/>
</dbReference>
<evidence type="ECO:0000313" key="5">
    <source>
        <dbReference type="EMBL" id="TDP92229.1"/>
    </source>
</evidence>
<evidence type="ECO:0000313" key="6">
    <source>
        <dbReference type="Proteomes" id="UP000295444"/>
    </source>
</evidence>
<dbReference type="PROSITE" id="PS00356">
    <property type="entry name" value="HTH_LACI_1"/>
    <property type="match status" value="1"/>
</dbReference>
<keyword evidence="3" id="KW-0804">Transcription</keyword>
<dbReference type="SMART" id="SM00354">
    <property type="entry name" value="HTH_LACI"/>
    <property type="match status" value="1"/>
</dbReference>
<dbReference type="InterPro" id="IPR046335">
    <property type="entry name" value="LacI/GalR-like_sensor"/>
</dbReference>
<gene>
    <name evidence="5" type="ORF">EV186_108442</name>
</gene>
<dbReference type="PROSITE" id="PS50932">
    <property type="entry name" value="HTH_LACI_2"/>
    <property type="match status" value="1"/>
</dbReference>
<dbReference type="AlphaFoldDB" id="A0A4R6RYJ9"/>
<dbReference type="CDD" id="cd01392">
    <property type="entry name" value="HTH_LacI"/>
    <property type="match status" value="1"/>
</dbReference>
<feature type="domain" description="HTH lacI-type" evidence="4">
    <location>
        <begin position="3"/>
        <end position="57"/>
    </location>
</feature>
<dbReference type="InterPro" id="IPR000843">
    <property type="entry name" value="HTH_LacI"/>
</dbReference>
<evidence type="ECO:0000259" key="4">
    <source>
        <dbReference type="PROSITE" id="PS50932"/>
    </source>
</evidence>
<evidence type="ECO:0000256" key="3">
    <source>
        <dbReference type="ARBA" id="ARBA00023163"/>
    </source>
</evidence>